<dbReference type="InterPro" id="IPR036736">
    <property type="entry name" value="ACP-like_sf"/>
</dbReference>
<dbReference type="Gene3D" id="3.40.50.150">
    <property type="entry name" value="Vaccinia Virus protein VP39"/>
    <property type="match status" value="1"/>
</dbReference>
<dbReference type="SUPFAM" id="SSF56801">
    <property type="entry name" value="Acetyl-CoA synthetase-like"/>
    <property type="match status" value="1"/>
</dbReference>
<accession>A0ABT1DYU2</accession>
<dbReference type="InterPro" id="IPR010071">
    <property type="entry name" value="AA_adenyl_dom"/>
</dbReference>
<dbReference type="Proteomes" id="UP001523369">
    <property type="component" value="Unassembled WGS sequence"/>
</dbReference>
<evidence type="ECO:0000256" key="5">
    <source>
        <dbReference type="ARBA" id="ARBA00023194"/>
    </source>
</evidence>
<dbReference type="PANTHER" id="PTHR45527">
    <property type="entry name" value="NONRIBOSOMAL PEPTIDE SYNTHETASE"/>
    <property type="match status" value="1"/>
</dbReference>
<dbReference type="SUPFAM" id="SSF47336">
    <property type="entry name" value="ACP-like"/>
    <property type="match status" value="1"/>
</dbReference>
<dbReference type="Pfam" id="PF00668">
    <property type="entry name" value="Condensation"/>
    <property type="match status" value="1"/>
</dbReference>
<sequence>MQTLGVNHTSGGPLTVAPGTFPDVFADVVRRDPDAVAVVFSDIEVSYAELDARANRLAHALQARGVGPDKVVGLAVPRSVDMIVAELAVMKAGGAYLPLDPADPAERLAYLVGDAKPVCIVTTPELEERLPAGPRLLIGETAGFPETDPARPDLKVENAAYVIYTSGSTGRPKGVLLTHTGVAKLMSTGYERFGMTPDIRVLHFASPSFDVAFFDLCLALLSGGRLIIVPTERRVAGTALTEYAMKHRANFMILPPALLAALPAECELPPGILLAGTERVSPELVARWAHGRRMFNAYGPTEATVNSTLGECDPQRIEGGSVPIGIPDPATEAYILDDELRPVSTGELYLAGPGLARCYVNRPDLTAERFLADPFGPAGGRMYRTGDLASRREDGRIDFLGRVDDQVKVRGYRIELGEIESVLARHPGVGQVAVVVRDQRLAAYVVPATDAAPEEQAETQVAEWKELHELLYQAGRVERFDENFTGWNSSYDGSPIPLGEMREWRDGTVARIKDLNPRRILEIGVGSGLLLSRLAPDVESYWGLDLSEEAIETLRGAVTDLPGVELRAQPAHDLSGVPDGYFDTVVINSVAQYFPSADYLAGVLHEAATKLAPGGRVFVGDVRNLRLHRRLLEGIHGPEGVEAAEKAEKELLLDPDFFLSRPEFPTAEVLVKRGHFDNELSRFRYDVTLSTVAAAPPPPERTGGLDLLAERPQRLRVTGLPHRREDVERYHELAAEHGYQVAVTYDGSSAQGDLDVVFQLDGRPTAAYRPGEFPHANTPAAFADPAALTKALRLHAESWLPAYMVPTGWVLLDALPVLTSGKLDRAALPAPDFAALATGTAARTPREQVLCDLFADVLGVPGVGIDDDFFALGGDSIVSIQLVLRGRAAGLVFTSRLVFEHRTPAALAEVATELGTAPRERPDDGVGDIPFTPILRWLDETGGAIEAFSQSIVLTTPVDATADRLRSVLNLLADRHDLLRSRWVRDERVLRVAPRGEHTDWLTQASPGASIADEEQAAAGRLDPFGGVMAQAVWFETERQLLLVLHHSIVDGVSWRVLPADLETAWSSGALERTGTSFRRWALDLHEAASSRQAETALWEGVLTGPDPALSARPLRPVDDLVSVTRHTVRLTTATTEPVLTTVPAAFNAGINDVLLTALTLAVASWRGGDESAVLIALEGHGREEQVVPGSDVSATLGWFTTVFPVRLNPGDIDRADALAGGPAAGIALKRVKEQLRAIPDHGIGYGMLRYLTGSLGDFAPPQISFNYLGRFTTSEGDWAPVAGHGILAGGFDLGMPVAPYTLEINAYVQDTAAGPELGVTWAYPRDLISDESVARLAAGWFAALEALVTHARGPAAGGLTPSDLTLTLSQDEIDEFESEWELS</sequence>
<evidence type="ECO:0000256" key="2">
    <source>
        <dbReference type="ARBA" id="ARBA00022450"/>
    </source>
</evidence>
<dbReference type="InterPro" id="IPR023213">
    <property type="entry name" value="CAT-like_dom_sf"/>
</dbReference>
<dbReference type="RefSeq" id="WP_253241261.1">
    <property type="nucleotide sequence ID" value="NZ_JAMYJR010000035.1"/>
</dbReference>
<dbReference type="InterPro" id="IPR029063">
    <property type="entry name" value="SAM-dependent_MTases_sf"/>
</dbReference>
<keyword evidence="8" id="KW-1185">Reference proteome</keyword>
<protein>
    <submittedName>
        <fullName evidence="7">Amino acid adenylation domain-containing protein</fullName>
    </submittedName>
</protein>
<evidence type="ECO:0000313" key="7">
    <source>
        <dbReference type="EMBL" id="MCO8275196.1"/>
    </source>
</evidence>
<dbReference type="NCBIfam" id="TIGR01733">
    <property type="entry name" value="AA-adenyl-dom"/>
    <property type="match status" value="1"/>
</dbReference>
<organism evidence="7 8">
    <name type="scientific">Paractinoplanes aksuensis</name>
    <dbReference type="NCBI Taxonomy" id="2939490"/>
    <lineage>
        <taxon>Bacteria</taxon>
        <taxon>Bacillati</taxon>
        <taxon>Actinomycetota</taxon>
        <taxon>Actinomycetes</taxon>
        <taxon>Micromonosporales</taxon>
        <taxon>Micromonosporaceae</taxon>
        <taxon>Paractinoplanes</taxon>
    </lineage>
</organism>
<keyword evidence="2" id="KW-0596">Phosphopantetheine</keyword>
<dbReference type="NCBIfam" id="TIGR01720">
    <property type="entry name" value="NRPS-para261"/>
    <property type="match status" value="1"/>
</dbReference>
<dbReference type="Gene3D" id="2.30.38.10">
    <property type="entry name" value="Luciferase, Domain 3"/>
    <property type="match status" value="1"/>
</dbReference>
<dbReference type="InterPro" id="IPR025110">
    <property type="entry name" value="AMP-bd_C"/>
</dbReference>
<feature type="domain" description="Carrier" evidence="6">
    <location>
        <begin position="841"/>
        <end position="915"/>
    </location>
</feature>
<name>A0ABT1DYU2_9ACTN</name>
<dbReference type="PANTHER" id="PTHR45527:SF1">
    <property type="entry name" value="FATTY ACID SYNTHASE"/>
    <property type="match status" value="1"/>
</dbReference>
<dbReference type="CDD" id="cd02440">
    <property type="entry name" value="AdoMet_MTases"/>
    <property type="match status" value="1"/>
</dbReference>
<reference evidence="7 8" key="1">
    <citation type="submission" date="2022-06" db="EMBL/GenBank/DDBJ databases">
        <title>New Species of the Genus Actinoplanes, ActinopZanes ferrugineus.</title>
        <authorList>
            <person name="Ding P."/>
        </authorList>
    </citation>
    <scope>NUCLEOTIDE SEQUENCE [LARGE SCALE GENOMIC DNA]</scope>
    <source>
        <strain evidence="7 8">TRM88003</strain>
    </source>
</reference>
<evidence type="ECO:0000259" key="6">
    <source>
        <dbReference type="PROSITE" id="PS50075"/>
    </source>
</evidence>
<evidence type="ECO:0000313" key="8">
    <source>
        <dbReference type="Proteomes" id="UP001523369"/>
    </source>
</evidence>
<dbReference type="PROSITE" id="PS00455">
    <property type="entry name" value="AMP_BINDING"/>
    <property type="match status" value="1"/>
</dbReference>
<evidence type="ECO:0000256" key="3">
    <source>
        <dbReference type="ARBA" id="ARBA00022553"/>
    </source>
</evidence>
<dbReference type="InterPro" id="IPR001242">
    <property type="entry name" value="Condensation_dom"/>
</dbReference>
<evidence type="ECO:0000256" key="4">
    <source>
        <dbReference type="ARBA" id="ARBA00022737"/>
    </source>
</evidence>
<keyword evidence="4" id="KW-0677">Repeat</keyword>
<dbReference type="Pfam" id="PF00501">
    <property type="entry name" value="AMP-binding"/>
    <property type="match status" value="1"/>
</dbReference>
<dbReference type="InterPro" id="IPR000873">
    <property type="entry name" value="AMP-dep_synth/lig_dom"/>
</dbReference>
<dbReference type="PROSITE" id="PS50075">
    <property type="entry name" value="CARRIER"/>
    <property type="match status" value="1"/>
</dbReference>
<gene>
    <name evidence="7" type="ORF">M1L60_31905</name>
</gene>
<comment type="cofactor">
    <cofactor evidence="1">
        <name>pantetheine 4'-phosphate</name>
        <dbReference type="ChEBI" id="CHEBI:47942"/>
    </cofactor>
</comment>
<dbReference type="SUPFAM" id="SSF52777">
    <property type="entry name" value="CoA-dependent acyltransferases"/>
    <property type="match status" value="2"/>
</dbReference>
<dbReference type="Pfam" id="PF08241">
    <property type="entry name" value="Methyltransf_11"/>
    <property type="match status" value="1"/>
</dbReference>
<dbReference type="InterPro" id="IPR013216">
    <property type="entry name" value="Methyltransf_11"/>
</dbReference>
<dbReference type="Pfam" id="PF13193">
    <property type="entry name" value="AMP-binding_C"/>
    <property type="match status" value="1"/>
</dbReference>
<dbReference type="SMART" id="SM00823">
    <property type="entry name" value="PKS_PP"/>
    <property type="match status" value="1"/>
</dbReference>
<dbReference type="InterPro" id="IPR010060">
    <property type="entry name" value="NRPS_synth"/>
</dbReference>
<dbReference type="Pfam" id="PF00550">
    <property type="entry name" value="PP-binding"/>
    <property type="match status" value="1"/>
</dbReference>
<dbReference type="InterPro" id="IPR020806">
    <property type="entry name" value="PKS_PP-bd"/>
</dbReference>
<proteinExistence type="predicted"/>
<dbReference type="Gene3D" id="3.30.300.30">
    <property type="match status" value="2"/>
</dbReference>
<keyword evidence="5" id="KW-0045">Antibiotic biosynthesis</keyword>
<dbReference type="Gene3D" id="1.10.1200.10">
    <property type="entry name" value="ACP-like"/>
    <property type="match status" value="1"/>
</dbReference>
<dbReference type="InterPro" id="IPR045851">
    <property type="entry name" value="AMP-bd_C_sf"/>
</dbReference>
<dbReference type="Gene3D" id="3.30.559.10">
    <property type="entry name" value="Chloramphenicol acetyltransferase-like domain"/>
    <property type="match status" value="1"/>
</dbReference>
<evidence type="ECO:0000256" key="1">
    <source>
        <dbReference type="ARBA" id="ARBA00001957"/>
    </source>
</evidence>
<dbReference type="SUPFAM" id="SSF53335">
    <property type="entry name" value="S-adenosyl-L-methionine-dependent methyltransferases"/>
    <property type="match status" value="1"/>
</dbReference>
<dbReference type="InterPro" id="IPR009081">
    <property type="entry name" value="PP-bd_ACP"/>
</dbReference>
<dbReference type="Gene3D" id="3.40.50.980">
    <property type="match status" value="2"/>
</dbReference>
<dbReference type="EMBL" id="JAMYJR010000035">
    <property type="protein sequence ID" value="MCO8275196.1"/>
    <property type="molecule type" value="Genomic_DNA"/>
</dbReference>
<comment type="caution">
    <text evidence="7">The sequence shown here is derived from an EMBL/GenBank/DDBJ whole genome shotgun (WGS) entry which is preliminary data.</text>
</comment>
<keyword evidence="3" id="KW-0597">Phosphoprotein</keyword>
<dbReference type="Gene3D" id="3.30.559.30">
    <property type="entry name" value="Nonribosomal peptide synthetase, condensation domain"/>
    <property type="match status" value="1"/>
</dbReference>
<dbReference type="InterPro" id="IPR020845">
    <property type="entry name" value="AMP-binding_CS"/>
</dbReference>